<evidence type="ECO:0000256" key="2">
    <source>
        <dbReference type="ARBA" id="ARBA00008974"/>
    </source>
</evidence>
<dbReference type="Gene3D" id="1.10.4160.10">
    <property type="entry name" value="Hydantoin permease"/>
    <property type="match status" value="1"/>
</dbReference>
<evidence type="ECO:0000256" key="3">
    <source>
        <dbReference type="ARBA" id="ARBA00022448"/>
    </source>
</evidence>
<comment type="subcellular location">
    <subcellularLocation>
        <location evidence="1">Membrane</location>
        <topology evidence="1">Multi-pass membrane protein</topology>
    </subcellularLocation>
</comment>
<feature type="transmembrane region" description="Helical" evidence="9">
    <location>
        <begin position="352"/>
        <end position="375"/>
    </location>
</feature>
<dbReference type="FunFam" id="1.10.4160.10:FF:000002">
    <property type="entry name" value="Purine-cytosine permease fcyB"/>
    <property type="match status" value="1"/>
</dbReference>
<feature type="transmembrane region" description="Helical" evidence="9">
    <location>
        <begin position="260"/>
        <end position="282"/>
    </location>
</feature>
<feature type="transmembrane region" description="Helical" evidence="9">
    <location>
        <begin position="54"/>
        <end position="77"/>
    </location>
</feature>
<feature type="transmembrane region" description="Helical" evidence="9">
    <location>
        <begin position="189"/>
        <end position="206"/>
    </location>
</feature>
<evidence type="ECO:0000256" key="5">
    <source>
        <dbReference type="ARBA" id="ARBA00022692"/>
    </source>
</evidence>
<dbReference type="STRING" id="71717.A0A4Y7TCW8"/>
<dbReference type="InterPro" id="IPR001248">
    <property type="entry name" value="Pur-cyt_permease"/>
</dbReference>
<keyword evidence="6 9" id="KW-1133">Transmembrane helix</keyword>
<feature type="transmembrane region" description="Helical" evidence="9">
    <location>
        <begin position="459"/>
        <end position="478"/>
    </location>
</feature>
<feature type="transmembrane region" description="Helical" evidence="9">
    <location>
        <begin position="218"/>
        <end position="240"/>
    </location>
</feature>
<evidence type="ECO:0000313" key="11">
    <source>
        <dbReference type="Proteomes" id="UP000298030"/>
    </source>
</evidence>
<evidence type="ECO:0000256" key="8">
    <source>
        <dbReference type="PIRNR" id="PIRNR002744"/>
    </source>
</evidence>
<name>A0A4Y7TCW8_COPMI</name>
<dbReference type="PANTHER" id="PTHR31806:SF5">
    <property type="entry name" value="PURINE-CYTOSINE PERMEASE FCY21"/>
    <property type="match status" value="1"/>
</dbReference>
<dbReference type="InterPro" id="IPR026030">
    <property type="entry name" value="Pur-cyt_permease_Fcy2/21/22"/>
</dbReference>
<keyword evidence="5 9" id="KW-0812">Transmembrane</keyword>
<reference evidence="10 11" key="1">
    <citation type="journal article" date="2019" name="Nat. Ecol. Evol.">
        <title>Megaphylogeny resolves global patterns of mushroom evolution.</title>
        <authorList>
            <person name="Varga T."/>
            <person name="Krizsan K."/>
            <person name="Foldi C."/>
            <person name="Dima B."/>
            <person name="Sanchez-Garcia M."/>
            <person name="Sanchez-Ramirez S."/>
            <person name="Szollosi G.J."/>
            <person name="Szarkandi J.G."/>
            <person name="Papp V."/>
            <person name="Albert L."/>
            <person name="Andreopoulos W."/>
            <person name="Angelini C."/>
            <person name="Antonin V."/>
            <person name="Barry K.W."/>
            <person name="Bougher N.L."/>
            <person name="Buchanan P."/>
            <person name="Buyck B."/>
            <person name="Bense V."/>
            <person name="Catcheside P."/>
            <person name="Chovatia M."/>
            <person name="Cooper J."/>
            <person name="Damon W."/>
            <person name="Desjardin D."/>
            <person name="Finy P."/>
            <person name="Geml J."/>
            <person name="Haridas S."/>
            <person name="Hughes K."/>
            <person name="Justo A."/>
            <person name="Karasinski D."/>
            <person name="Kautmanova I."/>
            <person name="Kiss B."/>
            <person name="Kocsube S."/>
            <person name="Kotiranta H."/>
            <person name="LaButti K.M."/>
            <person name="Lechner B.E."/>
            <person name="Liimatainen K."/>
            <person name="Lipzen A."/>
            <person name="Lukacs Z."/>
            <person name="Mihaltcheva S."/>
            <person name="Morgado L.N."/>
            <person name="Niskanen T."/>
            <person name="Noordeloos M.E."/>
            <person name="Ohm R.A."/>
            <person name="Ortiz-Santana B."/>
            <person name="Ovrebo C."/>
            <person name="Racz N."/>
            <person name="Riley R."/>
            <person name="Savchenko A."/>
            <person name="Shiryaev A."/>
            <person name="Soop K."/>
            <person name="Spirin V."/>
            <person name="Szebenyi C."/>
            <person name="Tomsovsky M."/>
            <person name="Tulloss R.E."/>
            <person name="Uehling J."/>
            <person name="Grigoriev I.V."/>
            <person name="Vagvolgyi C."/>
            <person name="Papp T."/>
            <person name="Martin F.M."/>
            <person name="Miettinen O."/>
            <person name="Hibbett D.S."/>
            <person name="Nagy L.G."/>
        </authorList>
    </citation>
    <scope>NUCLEOTIDE SEQUENCE [LARGE SCALE GENOMIC DNA]</scope>
    <source>
        <strain evidence="10 11">FP101781</strain>
    </source>
</reference>
<evidence type="ECO:0000256" key="9">
    <source>
        <dbReference type="SAM" id="Phobius"/>
    </source>
</evidence>
<dbReference type="GO" id="GO:0022857">
    <property type="term" value="F:transmembrane transporter activity"/>
    <property type="evidence" value="ECO:0007669"/>
    <property type="project" value="InterPro"/>
</dbReference>
<sequence>MDEKEPIDVEVRKAEHGIYHDKWTQRLLKLGVEDRGIQPVPEEERTDTQYAKIFFLWFAWNVNILTFSAGTLGPLIFGLGLRDTCLTVLFFNLLCCAFPAYFCTWGPKLGMRQMIASRYSFGYYGVIVPCIFNLIGMIAFSILNSIIGGQALASVNGDLSWTVGIVIISVISLLISFCGYNVLNWYERLSWLPVLITFVIALGVGGKHLSNPPPAEPATAVTVLSFASTLAGFAITFSGLSSDFTTYYRSDVSAWKIFTYSYLGLLLSIVPLQCLGAAVVVVTPSVPAWEEGFAEGSDVGGLLEAMLHPTKGFGKFLTVLLSLSVAGNIAATFYSISLNIQVFVPWLVRVPRYVFSIVATAIVIPLAIVGAHRFYDTLLNFLGLIGYWASAFVAIILVEHLWFRRNDPKQYDEKIWNNPKRLPTGLAALGAGICSVGLIVPSMHQVWFVGPLAKTAGDIGFEVAFGVSAVTYVPFRYLEIRMRGHL</sequence>
<dbReference type="AlphaFoldDB" id="A0A4Y7TCW8"/>
<dbReference type="Pfam" id="PF02133">
    <property type="entry name" value="Transp_cyt_pur"/>
    <property type="match status" value="1"/>
</dbReference>
<feature type="transmembrane region" description="Helical" evidence="9">
    <location>
        <begin position="89"/>
        <end position="109"/>
    </location>
</feature>
<evidence type="ECO:0000256" key="4">
    <source>
        <dbReference type="ARBA" id="ARBA00022553"/>
    </source>
</evidence>
<gene>
    <name evidence="10" type="ORF">FA13DRAFT_1732097</name>
</gene>
<organism evidence="10 11">
    <name type="scientific">Coprinellus micaceus</name>
    <name type="common">Glistening ink-cap mushroom</name>
    <name type="synonym">Coprinus micaceus</name>
    <dbReference type="NCBI Taxonomy" id="71717"/>
    <lineage>
        <taxon>Eukaryota</taxon>
        <taxon>Fungi</taxon>
        <taxon>Dikarya</taxon>
        <taxon>Basidiomycota</taxon>
        <taxon>Agaricomycotina</taxon>
        <taxon>Agaricomycetes</taxon>
        <taxon>Agaricomycetidae</taxon>
        <taxon>Agaricales</taxon>
        <taxon>Agaricineae</taxon>
        <taxon>Psathyrellaceae</taxon>
        <taxon>Coprinellus</taxon>
    </lineage>
</organism>
<feature type="transmembrane region" description="Helical" evidence="9">
    <location>
        <begin position="381"/>
        <end position="403"/>
    </location>
</feature>
<comment type="similarity">
    <text evidence="2 8">Belongs to the purine-cytosine permease (2.A.39) family.</text>
</comment>
<dbReference type="PIRSF" id="PIRSF002744">
    <property type="entry name" value="Pur-cyt_permease"/>
    <property type="match status" value="1"/>
</dbReference>
<dbReference type="GO" id="GO:0015851">
    <property type="term" value="P:nucleobase transport"/>
    <property type="evidence" value="ECO:0007669"/>
    <property type="project" value="UniProtKB-ARBA"/>
</dbReference>
<evidence type="ECO:0000256" key="6">
    <source>
        <dbReference type="ARBA" id="ARBA00022989"/>
    </source>
</evidence>
<keyword evidence="11" id="KW-1185">Reference proteome</keyword>
<keyword evidence="7 8" id="KW-0472">Membrane</keyword>
<dbReference type="EMBL" id="QPFP01000017">
    <property type="protein sequence ID" value="TEB31804.1"/>
    <property type="molecule type" value="Genomic_DNA"/>
</dbReference>
<keyword evidence="3 8" id="KW-0813">Transport</keyword>
<dbReference type="PANTHER" id="PTHR31806">
    <property type="entry name" value="PURINE-CYTOSINE PERMEASE FCY2-RELATED"/>
    <property type="match status" value="1"/>
</dbReference>
<proteinExistence type="inferred from homology"/>
<dbReference type="GO" id="GO:0005886">
    <property type="term" value="C:plasma membrane"/>
    <property type="evidence" value="ECO:0007669"/>
    <property type="project" value="TreeGrafter"/>
</dbReference>
<dbReference type="Proteomes" id="UP000298030">
    <property type="component" value="Unassembled WGS sequence"/>
</dbReference>
<feature type="transmembrane region" description="Helical" evidence="9">
    <location>
        <begin position="121"/>
        <end position="147"/>
    </location>
</feature>
<accession>A0A4Y7TCW8</accession>
<feature type="transmembrane region" description="Helical" evidence="9">
    <location>
        <begin position="159"/>
        <end position="182"/>
    </location>
</feature>
<comment type="caution">
    <text evidence="10">The sequence shown here is derived from an EMBL/GenBank/DDBJ whole genome shotgun (WGS) entry which is preliminary data.</text>
</comment>
<evidence type="ECO:0000313" key="10">
    <source>
        <dbReference type="EMBL" id="TEB31804.1"/>
    </source>
</evidence>
<evidence type="ECO:0000256" key="7">
    <source>
        <dbReference type="ARBA" id="ARBA00023136"/>
    </source>
</evidence>
<feature type="transmembrane region" description="Helical" evidence="9">
    <location>
        <begin position="424"/>
        <end position="447"/>
    </location>
</feature>
<protein>
    <submittedName>
        <fullName evidence="10">NCS cytosine-purine permease</fullName>
    </submittedName>
</protein>
<keyword evidence="4" id="KW-0597">Phosphoprotein</keyword>
<feature type="transmembrane region" description="Helical" evidence="9">
    <location>
        <begin position="316"/>
        <end position="340"/>
    </location>
</feature>
<dbReference type="OrthoDB" id="2116389at2759"/>
<evidence type="ECO:0000256" key="1">
    <source>
        <dbReference type="ARBA" id="ARBA00004141"/>
    </source>
</evidence>